<dbReference type="AlphaFoldDB" id="A0AAW7K7R1"/>
<sequence>MPVATNIDGNNVGLAASVTAPSYVLNLISENSVRGNDTAAVHALANYLKEKNKKNLISIVISQPPAIVKNK</sequence>
<dbReference type="EMBL" id="JAUEHU010000005">
    <property type="protein sequence ID" value="MDN0087091.1"/>
    <property type="molecule type" value="Genomic_DNA"/>
</dbReference>
<name>A0AAW7K7R1_9GAMM</name>
<reference evidence="1" key="1">
    <citation type="submission" date="2023-06" db="EMBL/GenBank/DDBJ databases">
        <authorList>
            <person name="Polev D.E."/>
            <person name="Saitova A.T."/>
            <person name="Bogumilchik E.A."/>
            <person name="Kokorina G.I."/>
            <person name="Voskresenskaia E.A."/>
        </authorList>
    </citation>
    <scope>NUCLEOTIDE SEQUENCE</scope>
    <source>
        <strain evidence="1">2145 StPb PI</strain>
    </source>
</reference>
<evidence type="ECO:0000313" key="1">
    <source>
        <dbReference type="EMBL" id="MDN0087091.1"/>
    </source>
</evidence>
<protein>
    <submittedName>
        <fullName evidence="1">Uncharacterized protein</fullName>
    </submittedName>
</protein>
<proteinExistence type="predicted"/>
<accession>A0AAW7K7R1</accession>
<evidence type="ECO:0000313" key="2">
    <source>
        <dbReference type="Proteomes" id="UP001167864"/>
    </source>
</evidence>
<dbReference type="Proteomes" id="UP001167864">
    <property type="component" value="Unassembled WGS sequence"/>
</dbReference>
<gene>
    <name evidence="1" type="ORF">QVN42_06725</name>
</gene>
<organism evidence="1 2">
    <name type="scientific">Yersinia nurmii</name>
    <dbReference type="NCBI Taxonomy" id="685706"/>
    <lineage>
        <taxon>Bacteria</taxon>
        <taxon>Pseudomonadati</taxon>
        <taxon>Pseudomonadota</taxon>
        <taxon>Gammaproteobacteria</taxon>
        <taxon>Enterobacterales</taxon>
        <taxon>Yersiniaceae</taxon>
        <taxon>Yersinia</taxon>
    </lineage>
</organism>
<comment type="caution">
    <text evidence="1">The sequence shown here is derived from an EMBL/GenBank/DDBJ whole genome shotgun (WGS) entry which is preliminary data.</text>
</comment>
<dbReference type="RefSeq" id="WP_289817778.1">
    <property type="nucleotide sequence ID" value="NZ_JAUEHU010000005.1"/>
</dbReference>